<name>A0A2Z5PFY2_METMI</name>
<dbReference type="SUPFAM" id="SSF54913">
    <property type="entry name" value="GlnB-like"/>
    <property type="match status" value="1"/>
</dbReference>
<comment type="similarity">
    <text evidence="1">Belongs to the P(II) protein family.</text>
</comment>
<dbReference type="InterPro" id="IPR015867">
    <property type="entry name" value="N-reg_PII/ATP_PRibTrfase_C"/>
</dbReference>
<proteinExistence type="inferred from homology"/>
<dbReference type="Pfam" id="PF00543">
    <property type="entry name" value="P-II"/>
    <property type="match status" value="1"/>
</dbReference>
<dbReference type="Gene3D" id="3.30.70.120">
    <property type="match status" value="1"/>
</dbReference>
<dbReference type="AlphaFoldDB" id="A0A2Z5PFY2"/>
<evidence type="ECO:0000313" key="2">
    <source>
        <dbReference type="EMBL" id="BAP62180.1"/>
    </source>
</evidence>
<evidence type="ECO:0000313" key="3">
    <source>
        <dbReference type="Proteomes" id="UP000263689"/>
    </source>
</evidence>
<sequence length="61" mass="6639">MVDLLPKVKIELVVNEKDVDSVIKIIAENAYTGKPGDGKIFVIPVEDVCRVRTGEMGPDAI</sequence>
<dbReference type="GO" id="GO:0030234">
    <property type="term" value="F:enzyme regulator activity"/>
    <property type="evidence" value="ECO:0007669"/>
    <property type="project" value="InterPro"/>
</dbReference>
<dbReference type="PROSITE" id="PS00638">
    <property type="entry name" value="PII_GLNB_CTER"/>
    <property type="match status" value="1"/>
</dbReference>
<dbReference type="GO" id="GO:0006808">
    <property type="term" value="P:regulation of nitrogen utilization"/>
    <property type="evidence" value="ECO:0007669"/>
    <property type="project" value="InterPro"/>
</dbReference>
<evidence type="ECO:0000256" key="1">
    <source>
        <dbReference type="RuleBase" id="RU003936"/>
    </source>
</evidence>
<dbReference type="InterPro" id="IPR011322">
    <property type="entry name" value="N-reg_PII-like_a/b"/>
</dbReference>
<dbReference type="EMBL" id="AP011528">
    <property type="protein sequence ID" value="BAP62180.1"/>
    <property type="molecule type" value="Genomic_DNA"/>
</dbReference>
<dbReference type="KEGG" id="mmao:MMOS7_00940"/>
<protein>
    <submittedName>
        <fullName evidence="2">Nitrogen regulatory protein P-II</fullName>
    </submittedName>
</protein>
<gene>
    <name evidence="2" type="primary">glnB</name>
    <name evidence="2" type="ORF">MMOS7_00940</name>
</gene>
<dbReference type="InterPro" id="IPR017918">
    <property type="entry name" value="N-reg_PII_CS"/>
</dbReference>
<dbReference type="PANTHER" id="PTHR30115">
    <property type="entry name" value="NITROGEN REGULATORY PROTEIN P-II"/>
    <property type="match status" value="1"/>
</dbReference>
<dbReference type="PRINTS" id="PR00340">
    <property type="entry name" value="PIIGLNB"/>
</dbReference>
<dbReference type="PROSITE" id="PS51343">
    <property type="entry name" value="PII_GLNB_DOM"/>
    <property type="match status" value="1"/>
</dbReference>
<dbReference type="Proteomes" id="UP000263689">
    <property type="component" value="Chromosome"/>
</dbReference>
<dbReference type="GO" id="GO:0005829">
    <property type="term" value="C:cytosol"/>
    <property type="evidence" value="ECO:0007669"/>
    <property type="project" value="TreeGrafter"/>
</dbReference>
<accession>A0A2Z5PFY2</accession>
<dbReference type="PANTHER" id="PTHR30115:SF11">
    <property type="entry name" value="NITROGEN REGULATORY PROTEIN P-II HOMOLOG"/>
    <property type="match status" value="1"/>
</dbReference>
<organism evidence="2 3">
    <name type="scientific">Methanococcus maripaludis OS7</name>
    <dbReference type="NCBI Taxonomy" id="637915"/>
    <lineage>
        <taxon>Archaea</taxon>
        <taxon>Methanobacteriati</taxon>
        <taxon>Methanobacteriota</taxon>
        <taxon>Methanomada group</taxon>
        <taxon>Methanococci</taxon>
        <taxon>Methanococcales</taxon>
        <taxon>Methanococcaceae</taxon>
        <taxon>Methanococcus</taxon>
    </lineage>
</organism>
<dbReference type="InterPro" id="IPR002187">
    <property type="entry name" value="N-reg_PII"/>
</dbReference>
<reference evidence="2 3" key="1">
    <citation type="submission" date="2009-06" db="EMBL/GenBank/DDBJ databases">
        <title>Molecular Evidence for Microbiologically Influenced Corrosion from genome of Methanogen.</title>
        <authorList>
            <person name="Ito N."/>
            <person name="Tsurumaru H."/>
            <person name="Shimizu A."/>
            <person name="Harada T."/>
            <person name="Hosoyama A."/>
            <person name="Horikawa H."/>
            <person name="Wakai S."/>
            <person name="Sasaki K."/>
            <person name="Nishijima K."/>
            <person name="Ataku H."/>
            <person name="Yamazaki J."/>
            <person name="Mise M."/>
            <person name="Yamazaki S."/>
            <person name="Tanikawa S."/>
            <person name="Harayama S."/>
            <person name="Fujita N."/>
        </authorList>
    </citation>
    <scope>NUCLEOTIDE SEQUENCE [LARGE SCALE GENOMIC DNA]</scope>
    <source>
        <strain evidence="3">OS7 ( NBRC 103642)</strain>
    </source>
</reference>
<dbReference type="GO" id="GO:0005524">
    <property type="term" value="F:ATP binding"/>
    <property type="evidence" value="ECO:0007669"/>
    <property type="project" value="TreeGrafter"/>
</dbReference>
<dbReference type="SMART" id="SM00938">
    <property type="entry name" value="P-II"/>
    <property type="match status" value="1"/>
</dbReference>